<proteinExistence type="predicted"/>
<dbReference type="RefSeq" id="WP_206723135.1">
    <property type="nucleotide sequence ID" value="NZ_CP071090.1"/>
</dbReference>
<dbReference type="GO" id="GO:0016740">
    <property type="term" value="F:transferase activity"/>
    <property type="evidence" value="ECO:0007669"/>
    <property type="project" value="UniProtKB-KW"/>
</dbReference>
<sequence length="301" mass="33885">MTARGYASAFAFKQALEQRLRSASRDGEDFIRRRQRLVFERFLARVGHIFGDAVTLKGGLVLELRIASARATRDVDLRLTDAPEGLHSRLQTAGQLELGDFMQFEVRPDANHPELQNEGMKHEGFRFRAECQLAEKLYGDVFGVDVVLEDRRLEEPEFIVAPDVLGFAGVSPPRVRLYPVEAHIAEKLHAYTLPRSRPNTRVKDLPDLALLASVGVLEANRIRTALSQTFGVRETHAIPAATPSPPNAWLEPYATLAARDRLAWRTLEEVTTVVRAFLDPVLAGEQELLWEPGSWSWRARN</sequence>
<protein>
    <submittedName>
        <fullName evidence="1">Nucleotidyl transferase AbiEii/AbiGii toxin family protein</fullName>
    </submittedName>
</protein>
<accession>A0ABX7NS79</accession>
<evidence type="ECO:0000313" key="2">
    <source>
        <dbReference type="Proteomes" id="UP000662747"/>
    </source>
</evidence>
<gene>
    <name evidence="1" type="ORF">JY651_41345</name>
</gene>
<name>A0ABX7NS79_9BACT</name>
<evidence type="ECO:0000313" key="1">
    <source>
        <dbReference type="EMBL" id="QSQ21558.1"/>
    </source>
</evidence>
<keyword evidence="1" id="KW-0808">Transferase</keyword>
<organism evidence="1 2">
    <name type="scientific">Pyxidicoccus parkwayensis</name>
    <dbReference type="NCBI Taxonomy" id="2813578"/>
    <lineage>
        <taxon>Bacteria</taxon>
        <taxon>Pseudomonadati</taxon>
        <taxon>Myxococcota</taxon>
        <taxon>Myxococcia</taxon>
        <taxon>Myxococcales</taxon>
        <taxon>Cystobacterineae</taxon>
        <taxon>Myxococcaceae</taxon>
        <taxon>Pyxidicoccus</taxon>
    </lineage>
</organism>
<reference evidence="1 2" key="1">
    <citation type="submission" date="2021-02" db="EMBL/GenBank/DDBJ databases">
        <title>De Novo genome assembly of isolated myxobacteria.</title>
        <authorList>
            <person name="Stevens D.C."/>
        </authorList>
    </citation>
    <scope>NUCLEOTIDE SEQUENCE [LARGE SCALE GENOMIC DNA]</scope>
    <source>
        <strain evidence="2">SCPEA02</strain>
    </source>
</reference>
<dbReference type="Proteomes" id="UP000662747">
    <property type="component" value="Chromosome"/>
</dbReference>
<keyword evidence="2" id="KW-1185">Reference proteome</keyword>
<dbReference type="Pfam" id="PF08843">
    <property type="entry name" value="AbiEii"/>
    <property type="match status" value="1"/>
</dbReference>
<dbReference type="EMBL" id="CP071090">
    <property type="protein sequence ID" value="QSQ21558.1"/>
    <property type="molecule type" value="Genomic_DNA"/>
</dbReference>
<dbReference type="InterPro" id="IPR014942">
    <property type="entry name" value="AbiEii"/>
</dbReference>